<keyword evidence="2" id="KW-0732">Signal</keyword>
<protein>
    <submittedName>
        <fullName evidence="3">Uncharacterized protein</fullName>
    </submittedName>
</protein>
<accession>A0A8R1ZAC5</accession>
<feature type="chain" id="PRO_5035891319" evidence="2">
    <location>
        <begin position="21"/>
        <end position="500"/>
    </location>
</feature>
<dbReference type="AlphaFoldDB" id="A0A8R1ZAC5"/>
<evidence type="ECO:0000256" key="2">
    <source>
        <dbReference type="SAM" id="SignalP"/>
    </source>
</evidence>
<sequence length="500" mass="55658">MYLSHLFTFLILIISEICLSSHLSCDFHTDCCWSSPLGQKWVRRHRIGINDYMRTFMVGRGRPPPKSNFIVRAQKGGESLYESCPFCTKNGIIHIQYRHWQSPSADLRICWRLSNETLSSDRCQKISASRQSQLISQQIVVPQRRDVQISFILSRSNDKNSEGVAMLDKIAIKSALCQQEDVSPPGISALPPAPSPPPPHLASLPSPPSPPSPPHSSLPPSVPPPPPTASLPPQPPKLEPSEPPSPFLEDQSLEEKKSPVSTTAFAARSNPIPPSPGNPLTDLLGDDFVKFLDPNYESEDYKETEENGDGEEIIVTTTKISTTINKIKTKNVHHPSHEILRDTDECSTKGGCLFDRGFCSYTQQEGIVHQTPFSIGKIGSSSFAQATVPPNNVSVIETRTKMHKDHVILFDGLIFEPNTRMSACCFHPKHPLSCFYTLPSLMPIWQTARFDCKPGTTKLMFLCENYSNKAALCGVDNVRIHLMSDIFFLEPCQKRQLSSL</sequence>
<proteinExistence type="predicted"/>
<feature type="signal peptide" evidence="2">
    <location>
        <begin position="1"/>
        <end position="20"/>
    </location>
</feature>
<keyword evidence="4" id="KW-1185">Reference proteome</keyword>
<reference evidence="3" key="2">
    <citation type="submission" date="2022-06" db="UniProtKB">
        <authorList>
            <consortium name="EnsemblMetazoa"/>
        </authorList>
    </citation>
    <scope>IDENTIFICATION</scope>
    <source>
        <strain evidence="3">PS312</strain>
    </source>
</reference>
<evidence type="ECO:0000313" key="3">
    <source>
        <dbReference type="EnsemblMetazoa" id="PPA47277.1"/>
    </source>
</evidence>
<evidence type="ECO:0000256" key="1">
    <source>
        <dbReference type="SAM" id="MobiDB-lite"/>
    </source>
</evidence>
<name>A0A8R1ZAC5_PRIPA</name>
<feature type="compositionally biased region" description="Pro residues" evidence="1">
    <location>
        <begin position="191"/>
        <end position="246"/>
    </location>
</feature>
<dbReference type="EnsemblMetazoa" id="PPA47277.1">
    <property type="protein sequence ID" value="PPA47277.1"/>
    <property type="gene ID" value="WBGene00305171"/>
</dbReference>
<dbReference type="Proteomes" id="UP000005239">
    <property type="component" value="Unassembled WGS sequence"/>
</dbReference>
<evidence type="ECO:0000313" key="4">
    <source>
        <dbReference type="Proteomes" id="UP000005239"/>
    </source>
</evidence>
<gene>
    <name evidence="3" type="primary">WBGene00305171</name>
</gene>
<feature type="region of interest" description="Disordered" evidence="1">
    <location>
        <begin position="182"/>
        <end position="285"/>
    </location>
</feature>
<reference evidence="4" key="1">
    <citation type="journal article" date="2008" name="Nat. Genet.">
        <title>The Pristionchus pacificus genome provides a unique perspective on nematode lifestyle and parasitism.</title>
        <authorList>
            <person name="Dieterich C."/>
            <person name="Clifton S.W."/>
            <person name="Schuster L.N."/>
            <person name="Chinwalla A."/>
            <person name="Delehaunty K."/>
            <person name="Dinkelacker I."/>
            <person name="Fulton L."/>
            <person name="Fulton R."/>
            <person name="Godfrey J."/>
            <person name="Minx P."/>
            <person name="Mitreva M."/>
            <person name="Roeseler W."/>
            <person name="Tian H."/>
            <person name="Witte H."/>
            <person name="Yang S.P."/>
            <person name="Wilson R.K."/>
            <person name="Sommer R.J."/>
        </authorList>
    </citation>
    <scope>NUCLEOTIDE SEQUENCE [LARGE SCALE GENOMIC DNA]</scope>
    <source>
        <strain evidence="4">PS312</strain>
    </source>
</reference>
<organism evidence="3 4">
    <name type="scientific">Pristionchus pacificus</name>
    <name type="common">Parasitic nematode worm</name>
    <dbReference type="NCBI Taxonomy" id="54126"/>
    <lineage>
        <taxon>Eukaryota</taxon>
        <taxon>Metazoa</taxon>
        <taxon>Ecdysozoa</taxon>
        <taxon>Nematoda</taxon>
        <taxon>Chromadorea</taxon>
        <taxon>Rhabditida</taxon>
        <taxon>Rhabditina</taxon>
        <taxon>Diplogasteromorpha</taxon>
        <taxon>Diplogasteroidea</taxon>
        <taxon>Neodiplogasteridae</taxon>
        <taxon>Pristionchus</taxon>
    </lineage>
</organism>